<name>A0A0K8PPF9_STRAJ</name>
<dbReference type="EMBL" id="DF968310">
    <property type="protein sequence ID" value="GAP49741.1"/>
    <property type="molecule type" value="Genomic_DNA"/>
</dbReference>
<reference evidence="2" key="1">
    <citation type="journal article" date="2015" name="Genome Announc.">
        <title>Draft Genome Sequence of Thiostrepton-Producing Streptomyces azureus ATCC 14921.</title>
        <authorList>
            <person name="Sakihara K."/>
            <person name="Maeda J."/>
            <person name="Tashiro K."/>
            <person name="Fujino Y."/>
            <person name="Kuhara S."/>
            <person name="Ohshima T."/>
            <person name="Ogata S."/>
            <person name="Doi K."/>
        </authorList>
    </citation>
    <scope>NUCLEOTIDE SEQUENCE [LARGE SCALE GENOMIC DNA]</scope>
    <source>
        <strain evidence="2">ATCC14921</strain>
    </source>
</reference>
<dbReference type="Proteomes" id="UP000053859">
    <property type="component" value="Unassembled WGS sequence"/>
</dbReference>
<accession>A0A0K8PPF9</accession>
<dbReference type="PATRIC" id="fig|146537.3.peg.4844"/>
<protein>
    <submittedName>
        <fullName evidence="2">Uncharacterized protein</fullName>
    </submittedName>
</protein>
<keyword evidence="3" id="KW-1185">Reference proteome</keyword>
<evidence type="ECO:0000256" key="1">
    <source>
        <dbReference type="SAM" id="MobiDB-lite"/>
    </source>
</evidence>
<dbReference type="AlphaFoldDB" id="A0A0K8PPF9"/>
<evidence type="ECO:0000313" key="3">
    <source>
        <dbReference type="Proteomes" id="UP000053859"/>
    </source>
</evidence>
<feature type="compositionally biased region" description="Low complexity" evidence="1">
    <location>
        <begin position="53"/>
        <end position="71"/>
    </location>
</feature>
<gene>
    <name evidence="2" type="ORF">SAZU_4603</name>
</gene>
<sequence>MGGLGETDGPGLTAAAAGFDAGVCLREQLAEAIASLRWQTAVMLSHAPGRTTGPEGESSPGSQSRGSKPGS</sequence>
<organism evidence="2 3">
    <name type="scientific">Streptomyces azureus</name>
    <dbReference type="NCBI Taxonomy" id="146537"/>
    <lineage>
        <taxon>Bacteria</taxon>
        <taxon>Bacillati</taxon>
        <taxon>Actinomycetota</taxon>
        <taxon>Actinomycetes</taxon>
        <taxon>Kitasatosporales</taxon>
        <taxon>Streptomycetaceae</taxon>
        <taxon>Streptomyces</taxon>
    </lineage>
</organism>
<evidence type="ECO:0000313" key="2">
    <source>
        <dbReference type="EMBL" id="GAP49741.1"/>
    </source>
</evidence>
<feature type="region of interest" description="Disordered" evidence="1">
    <location>
        <begin position="45"/>
        <end position="71"/>
    </location>
</feature>
<proteinExistence type="predicted"/>